<dbReference type="AlphaFoldDB" id="A0AAW1QD29"/>
<evidence type="ECO:0000313" key="4">
    <source>
        <dbReference type="Proteomes" id="UP001438707"/>
    </source>
</evidence>
<accession>A0AAW1QD29</accession>
<sequence length="293" mass="30953">MQQSHHLKLRSTPFRARRAELQSQSAPRRSCRARAQKGSQTAQAKQGQESGKQEGRSQDGKDSQVGSSSSSSNGSGSEQQQEDQSRYPSKDWTAGGWAGGEKGLQEFLAEEQEQKAAESKASSKKPAKSSSSQKDDPRRYPSKDRIGGLDGITGGFAGGERGLQQFVKEGDLTFAKEDARKQTSPVLIAGLLGLAATAGGILLTDSIDLGENFLSGKFPGGLQTGRLDSTTRLALEVALGLLGLTAFLAGGRALVRRLSSAIEARTASVSRALIVLVFAIAVVAAARYILETS</sequence>
<evidence type="ECO:0000256" key="1">
    <source>
        <dbReference type="SAM" id="MobiDB-lite"/>
    </source>
</evidence>
<evidence type="ECO:0000256" key="2">
    <source>
        <dbReference type="SAM" id="Phobius"/>
    </source>
</evidence>
<proteinExistence type="predicted"/>
<feature type="transmembrane region" description="Helical" evidence="2">
    <location>
        <begin position="233"/>
        <end position="251"/>
    </location>
</feature>
<feature type="compositionally biased region" description="Low complexity" evidence="1">
    <location>
        <begin position="63"/>
        <end position="79"/>
    </location>
</feature>
<keyword evidence="4" id="KW-1185">Reference proteome</keyword>
<organism evidence="3 4">
    <name type="scientific">Apatococcus lobatus</name>
    <dbReference type="NCBI Taxonomy" id="904363"/>
    <lineage>
        <taxon>Eukaryota</taxon>
        <taxon>Viridiplantae</taxon>
        <taxon>Chlorophyta</taxon>
        <taxon>core chlorophytes</taxon>
        <taxon>Trebouxiophyceae</taxon>
        <taxon>Chlorellales</taxon>
        <taxon>Chlorellaceae</taxon>
        <taxon>Apatococcus</taxon>
    </lineage>
</organism>
<dbReference type="EMBL" id="JALJOS010000048">
    <property type="protein sequence ID" value="KAK9819292.1"/>
    <property type="molecule type" value="Genomic_DNA"/>
</dbReference>
<feature type="compositionally biased region" description="Basic and acidic residues" evidence="1">
    <location>
        <begin position="51"/>
        <end position="62"/>
    </location>
</feature>
<feature type="transmembrane region" description="Helical" evidence="2">
    <location>
        <begin position="186"/>
        <end position="204"/>
    </location>
</feature>
<name>A0AAW1QD29_9CHLO</name>
<feature type="compositionally biased region" description="Polar residues" evidence="1">
    <location>
        <begin position="37"/>
        <end position="50"/>
    </location>
</feature>
<feature type="compositionally biased region" description="Basic and acidic residues" evidence="1">
    <location>
        <begin position="133"/>
        <end position="147"/>
    </location>
</feature>
<gene>
    <name evidence="3" type="ORF">WJX74_001734</name>
</gene>
<dbReference type="Proteomes" id="UP001438707">
    <property type="component" value="Unassembled WGS sequence"/>
</dbReference>
<feature type="transmembrane region" description="Helical" evidence="2">
    <location>
        <begin position="272"/>
        <end position="290"/>
    </location>
</feature>
<evidence type="ECO:0000313" key="3">
    <source>
        <dbReference type="EMBL" id="KAK9819292.1"/>
    </source>
</evidence>
<comment type="caution">
    <text evidence="3">The sequence shown here is derived from an EMBL/GenBank/DDBJ whole genome shotgun (WGS) entry which is preliminary data.</text>
</comment>
<feature type="region of interest" description="Disordered" evidence="1">
    <location>
        <begin position="1"/>
        <end position="151"/>
    </location>
</feature>
<protein>
    <submittedName>
        <fullName evidence="3">Uncharacterized protein</fullName>
    </submittedName>
</protein>
<reference evidence="3 4" key="1">
    <citation type="journal article" date="2024" name="Nat. Commun.">
        <title>Phylogenomics reveals the evolutionary origins of lichenization in chlorophyte algae.</title>
        <authorList>
            <person name="Puginier C."/>
            <person name="Libourel C."/>
            <person name="Otte J."/>
            <person name="Skaloud P."/>
            <person name="Haon M."/>
            <person name="Grisel S."/>
            <person name="Petersen M."/>
            <person name="Berrin J.G."/>
            <person name="Delaux P.M."/>
            <person name="Dal Grande F."/>
            <person name="Keller J."/>
        </authorList>
    </citation>
    <scope>NUCLEOTIDE SEQUENCE [LARGE SCALE GENOMIC DNA]</scope>
    <source>
        <strain evidence="3 4">SAG 2145</strain>
    </source>
</reference>
<keyword evidence="2" id="KW-0812">Transmembrane</keyword>
<keyword evidence="2" id="KW-1133">Transmembrane helix</keyword>
<keyword evidence="2" id="KW-0472">Membrane</keyword>